<accession>A0A392R011</accession>
<sequence>MESTDAFLQVAACEDNISRWKAKIRELETKIVEEEQKKKRLADKAVEVPRDKIDTIANEGIQLYSDALVISSE</sequence>
<protein>
    <submittedName>
        <fullName evidence="2">Uncharacterized protein</fullName>
    </submittedName>
</protein>
<dbReference type="AlphaFoldDB" id="A0A392R011"/>
<keyword evidence="1" id="KW-0175">Coiled coil</keyword>
<evidence type="ECO:0000313" key="2">
    <source>
        <dbReference type="EMBL" id="MCI29941.1"/>
    </source>
</evidence>
<comment type="caution">
    <text evidence="2">The sequence shown here is derived from an EMBL/GenBank/DDBJ whole genome shotgun (WGS) entry which is preliminary data.</text>
</comment>
<organism evidence="2 3">
    <name type="scientific">Trifolium medium</name>
    <dbReference type="NCBI Taxonomy" id="97028"/>
    <lineage>
        <taxon>Eukaryota</taxon>
        <taxon>Viridiplantae</taxon>
        <taxon>Streptophyta</taxon>
        <taxon>Embryophyta</taxon>
        <taxon>Tracheophyta</taxon>
        <taxon>Spermatophyta</taxon>
        <taxon>Magnoliopsida</taxon>
        <taxon>eudicotyledons</taxon>
        <taxon>Gunneridae</taxon>
        <taxon>Pentapetalae</taxon>
        <taxon>rosids</taxon>
        <taxon>fabids</taxon>
        <taxon>Fabales</taxon>
        <taxon>Fabaceae</taxon>
        <taxon>Papilionoideae</taxon>
        <taxon>50 kb inversion clade</taxon>
        <taxon>NPAAA clade</taxon>
        <taxon>Hologalegina</taxon>
        <taxon>IRL clade</taxon>
        <taxon>Trifolieae</taxon>
        <taxon>Trifolium</taxon>
    </lineage>
</organism>
<evidence type="ECO:0000313" key="3">
    <source>
        <dbReference type="Proteomes" id="UP000265520"/>
    </source>
</evidence>
<dbReference type="Proteomes" id="UP000265520">
    <property type="component" value="Unassembled WGS sequence"/>
</dbReference>
<feature type="coiled-coil region" evidence="1">
    <location>
        <begin position="10"/>
        <end position="44"/>
    </location>
</feature>
<name>A0A392R011_9FABA</name>
<feature type="non-terminal residue" evidence="2">
    <location>
        <position position="73"/>
    </location>
</feature>
<proteinExistence type="predicted"/>
<reference evidence="2 3" key="1">
    <citation type="journal article" date="2018" name="Front. Plant Sci.">
        <title>Red Clover (Trifolium pratense) and Zigzag Clover (T. medium) - A Picture of Genomic Similarities and Differences.</title>
        <authorList>
            <person name="Dluhosova J."/>
            <person name="Istvanek J."/>
            <person name="Nedelnik J."/>
            <person name="Repkova J."/>
        </authorList>
    </citation>
    <scope>NUCLEOTIDE SEQUENCE [LARGE SCALE GENOMIC DNA]</scope>
    <source>
        <strain evidence="3">cv. 10/8</strain>
        <tissue evidence="2">Leaf</tissue>
    </source>
</reference>
<dbReference type="EMBL" id="LXQA010175929">
    <property type="protein sequence ID" value="MCI29941.1"/>
    <property type="molecule type" value="Genomic_DNA"/>
</dbReference>
<keyword evidence="3" id="KW-1185">Reference proteome</keyword>
<evidence type="ECO:0000256" key="1">
    <source>
        <dbReference type="SAM" id="Coils"/>
    </source>
</evidence>